<sequence>MAKYRNNRINEEIRKEISNIIRDDIKDPRISAMISVTRVDVTKDLRYAKVYVSLFGNDESKKNTLDALRSSSGFIRREIGHRVNLRYTPEILVELDNSIEQGMHIDALLHQIKEKEHHDNE</sequence>
<dbReference type="NCBIfam" id="TIGR00082">
    <property type="entry name" value="rbfA"/>
    <property type="match status" value="1"/>
</dbReference>
<accession>A0ABU4JS98</accession>
<comment type="function">
    <text evidence="2">One of several proteins that assist in the late maturation steps of the functional core of the 30S ribosomal subunit. Associates with free 30S ribosomal subunits (but not with 30S subunits that are part of 70S ribosomes or polysomes). Required for efficient processing of 16S rRNA. May interact with the 5'-terminal helix region of 16S rRNA.</text>
</comment>
<comment type="similarity">
    <text evidence="2">Belongs to the RbfA family.</text>
</comment>
<comment type="subunit">
    <text evidence="2">Monomer. Binds 30S ribosomal subunits, but not 50S ribosomal subunits or 70S ribosomes.</text>
</comment>
<organism evidence="3 4">
    <name type="scientific">Clostridium tanneri</name>
    <dbReference type="NCBI Taxonomy" id="3037988"/>
    <lineage>
        <taxon>Bacteria</taxon>
        <taxon>Bacillati</taxon>
        <taxon>Bacillota</taxon>
        <taxon>Clostridia</taxon>
        <taxon>Eubacteriales</taxon>
        <taxon>Clostridiaceae</taxon>
        <taxon>Clostridium</taxon>
    </lineage>
</organism>
<keyword evidence="4" id="KW-1185">Reference proteome</keyword>
<comment type="caution">
    <text evidence="3">The sequence shown here is derived from an EMBL/GenBank/DDBJ whole genome shotgun (WGS) entry which is preliminary data.</text>
</comment>
<comment type="subcellular location">
    <subcellularLocation>
        <location evidence="2">Cytoplasm</location>
    </subcellularLocation>
</comment>
<keyword evidence="1 2" id="KW-0690">Ribosome biogenesis</keyword>
<evidence type="ECO:0000256" key="2">
    <source>
        <dbReference type="HAMAP-Rule" id="MF_00003"/>
    </source>
</evidence>
<keyword evidence="2" id="KW-0963">Cytoplasm</keyword>
<dbReference type="Proteomes" id="UP001281656">
    <property type="component" value="Unassembled WGS sequence"/>
</dbReference>
<reference evidence="3 4" key="1">
    <citation type="submission" date="2023-04" db="EMBL/GenBank/DDBJ databases">
        <title>Clostridium tannerae sp. nov., isolated from the fecal material of an alpaca.</title>
        <authorList>
            <person name="Miller S."/>
            <person name="Hendry M."/>
            <person name="King J."/>
            <person name="Sankaranarayanan K."/>
            <person name="Lawson P.A."/>
        </authorList>
    </citation>
    <scope>NUCLEOTIDE SEQUENCE [LARGE SCALE GENOMIC DNA]</scope>
    <source>
        <strain evidence="3 4">A1-XYC3</strain>
    </source>
</reference>
<protein>
    <recommendedName>
        <fullName evidence="2">Ribosome-binding factor A</fullName>
    </recommendedName>
</protein>
<dbReference type="SUPFAM" id="SSF89919">
    <property type="entry name" value="Ribosome-binding factor A, RbfA"/>
    <property type="match status" value="1"/>
</dbReference>
<dbReference type="Gene3D" id="3.30.300.20">
    <property type="match status" value="1"/>
</dbReference>
<proteinExistence type="inferred from homology"/>
<dbReference type="HAMAP" id="MF_00003">
    <property type="entry name" value="RbfA"/>
    <property type="match status" value="1"/>
</dbReference>
<evidence type="ECO:0000313" key="4">
    <source>
        <dbReference type="Proteomes" id="UP001281656"/>
    </source>
</evidence>
<dbReference type="Pfam" id="PF02033">
    <property type="entry name" value="RBFA"/>
    <property type="match status" value="1"/>
</dbReference>
<dbReference type="InterPro" id="IPR023799">
    <property type="entry name" value="RbfA_dom_sf"/>
</dbReference>
<dbReference type="RefSeq" id="WP_261671524.1">
    <property type="nucleotide sequence ID" value="NZ_JARUJP010000007.1"/>
</dbReference>
<dbReference type="InterPro" id="IPR015946">
    <property type="entry name" value="KH_dom-like_a/b"/>
</dbReference>
<dbReference type="InterPro" id="IPR000238">
    <property type="entry name" value="RbfA"/>
</dbReference>
<gene>
    <name evidence="2 3" type="primary">rbfA</name>
    <name evidence="3" type="ORF">P8V03_07610</name>
</gene>
<evidence type="ECO:0000256" key="1">
    <source>
        <dbReference type="ARBA" id="ARBA00022517"/>
    </source>
</evidence>
<evidence type="ECO:0000313" key="3">
    <source>
        <dbReference type="EMBL" id="MDW8801020.1"/>
    </source>
</evidence>
<name>A0ABU4JS98_9CLOT</name>
<dbReference type="EMBL" id="JARUJP010000007">
    <property type="protein sequence ID" value="MDW8801020.1"/>
    <property type="molecule type" value="Genomic_DNA"/>
</dbReference>
<dbReference type="PANTHER" id="PTHR33515">
    <property type="entry name" value="RIBOSOME-BINDING FACTOR A, CHLOROPLASTIC-RELATED"/>
    <property type="match status" value="1"/>
</dbReference>
<dbReference type="PANTHER" id="PTHR33515:SF1">
    <property type="entry name" value="RIBOSOME-BINDING FACTOR A, CHLOROPLASTIC-RELATED"/>
    <property type="match status" value="1"/>
</dbReference>